<keyword evidence="6" id="KW-1185">Reference proteome</keyword>
<evidence type="ECO:0000259" key="4">
    <source>
        <dbReference type="Pfam" id="PF01593"/>
    </source>
</evidence>
<evidence type="ECO:0000313" key="5">
    <source>
        <dbReference type="EMBL" id="MEU3712850.1"/>
    </source>
</evidence>
<gene>
    <name evidence="5" type="ORF">AB0E61_22500</name>
</gene>
<accession>A0ABV2Z4D1</accession>
<evidence type="ECO:0000256" key="1">
    <source>
        <dbReference type="ARBA" id="ARBA00001974"/>
    </source>
</evidence>
<reference evidence="5 6" key="1">
    <citation type="submission" date="2024-06" db="EMBL/GenBank/DDBJ databases">
        <title>The Natural Products Discovery Center: Release of the First 8490 Sequenced Strains for Exploring Actinobacteria Biosynthetic Diversity.</title>
        <authorList>
            <person name="Kalkreuter E."/>
            <person name="Kautsar S.A."/>
            <person name="Yang D."/>
            <person name="Bader C.D."/>
            <person name="Teijaro C.N."/>
            <person name="Fluegel L."/>
            <person name="Davis C.M."/>
            <person name="Simpson J.R."/>
            <person name="Lauterbach L."/>
            <person name="Steele A.D."/>
            <person name="Gui C."/>
            <person name="Meng S."/>
            <person name="Li G."/>
            <person name="Viehrig K."/>
            <person name="Ye F."/>
            <person name="Su P."/>
            <person name="Kiefer A.F."/>
            <person name="Nichols A."/>
            <person name="Cepeda A.J."/>
            <person name="Yan W."/>
            <person name="Fan B."/>
            <person name="Jiang Y."/>
            <person name="Adhikari A."/>
            <person name="Zheng C.-J."/>
            <person name="Schuster L."/>
            <person name="Cowan T.M."/>
            <person name="Smanski M.J."/>
            <person name="Chevrette M.G."/>
            <person name="De Carvalho L.P.S."/>
            <person name="Shen B."/>
        </authorList>
    </citation>
    <scope>NUCLEOTIDE SEQUENCE [LARGE SCALE GENOMIC DNA]</scope>
    <source>
        <strain evidence="5 6">NPDC033039</strain>
    </source>
</reference>
<dbReference type="PANTHER" id="PTHR43563">
    <property type="entry name" value="AMINE OXIDASE"/>
    <property type="match status" value="1"/>
</dbReference>
<evidence type="ECO:0000256" key="2">
    <source>
        <dbReference type="ARBA" id="ARBA00005995"/>
    </source>
</evidence>
<protein>
    <submittedName>
        <fullName evidence="5">NAD(P)/FAD-dependent oxidoreductase</fullName>
        <ecNumber evidence="5">1.-.-.-</ecNumber>
    </submittedName>
</protein>
<comment type="caution">
    <text evidence="5">The sequence shown here is derived from an EMBL/GenBank/DDBJ whole genome shotgun (WGS) entry which is preliminary data.</text>
</comment>
<evidence type="ECO:0000256" key="3">
    <source>
        <dbReference type="ARBA" id="ARBA00023002"/>
    </source>
</evidence>
<dbReference type="InterPro" id="IPR050703">
    <property type="entry name" value="Flavin_MAO"/>
</dbReference>
<evidence type="ECO:0000313" key="6">
    <source>
        <dbReference type="Proteomes" id="UP001550853"/>
    </source>
</evidence>
<proteinExistence type="inferred from homology"/>
<feature type="domain" description="Amine oxidase" evidence="4">
    <location>
        <begin position="13"/>
        <end position="437"/>
    </location>
</feature>
<dbReference type="InterPro" id="IPR036188">
    <property type="entry name" value="FAD/NAD-bd_sf"/>
</dbReference>
<dbReference type="InterPro" id="IPR002937">
    <property type="entry name" value="Amino_oxidase"/>
</dbReference>
<dbReference type="SUPFAM" id="SSF54373">
    <property type="entry name" value="FAD-linked reductases, C-terminal domain"/>
    <property type="match status" value="1"/>
</dbReference>
<dbReference type="RefSeq" id="WP_030282843.1">
    <property type="nucleotide sequence ID" value="NZ_JBEZVI010000020.1"/>
</dbReference>
<comment type="similarity">
    <text evidence="2">Belongs to the flavin monoamine oxidase family.</text>
</comment>
<dbReference type="EMBL" id="JBEZVI010000020">
    <property type="protein sequence ID" value="MEU3712850.1"/>
    <property type="molecule type" value="Genomic_DNA"/>
</dbReference>
<dbReference type="PANTHER" id="PTHR43563:SF14">
    <property type="entry name" value="AMINE OXIDASE"/>
    <property type="match status" value="1"/>
</dbReference>
<dbReference type="Gene3D" id="3.50.50.60">
    <property type="entry name" value="FAD/NAD(P)-binding domain"/>
    <property type="match status" value="1"/>
</dbReference>
<name>A0ABV2Z4D1_9ACTN</name>
<dbReference type="Pfam" id="PF01593">
    <property type="entry name" value="Amino_oxidase"/>
    <property type="match status" value="1"/>
</dbReference>
<dbReference type="GO" id="GO:0016491">
    <property type="term" value="F:oxidoreductase activity"/>
    <property type="evidence" value="ECO:0007669"/>
    <property type="project" value="UniProtKB-KW"/>
</dbReference>
<dbReference type="SUPFAM" id="SSF51905">
    <property type="entry name" value="FAD/NAD(P)-binding domain"/>
    <property type="match status" value="1"/>
</dbReference>
<dbReference type="EC" id="1.-.-.-" evidence="5"/>
<dbReference type="InterPro" id="IPR001613">
    <property type="entry name" value="Flavin_amine_oxidase"/>
</dbReference>
<sequence length="451" mass="47941">MRERDAVVVGAGFAGLSAAQELHRAGCDVLVLEARGRVGGRAFTRFLPDGTQLDLGGQWISSGQLRISELVRRHGIATYPTPEYGSSVIDYDGEHLTALPDEVTALLRELDALCGHVPVKAPWTAADAVAWDRQTFATWLEATGAPEAARRYVGRVVSGGLLAGSPSETSLLETLFYLASGGGTAALLGFRGGAQETRVVGGAQEIAERMAADLPDGTVRLSEPVTGITHDHSGVRVTTTLGEYRAARAVIALPPVLAGSLRYDPPLSALRAGVLQHMTAGTALKVHAVYSEPFWRDEGLSGVSTSATGVLTETVDNTPPEAPRAVLTAFVYGDDAAHLRTRPHGERRESITRRLGELFSARAAEPEEFIEFDWLGQEWTRGCFSGHFTPGGWTAFGSALRLPEGALHWAGTETAVHGNGYFEGAVESGHRAAREVLHALGSHGDGAERPL</sequence>
<keyword evidence="3 5" id="KW-0560">Oxidoreductase</keyword>
<dbReference type="Proteomes" id="UP001550853">
    <property type="component" value="Unassembled WGS sequence"/>
</dbReference>
<comment type="cofactor">
    <cofactor evidence="1">
        <name>FAD</name>
        <dbReference type="ChEBI" id="CHEBI:57692"/>
    </cofactor>
</comment>
<dbReference type="PRINTS" id="PR00757">
    <property type="entry name" value="AMINEOXDASEF"/>
</dbReference>
<organism evidence="5 6">
    <name type="scientific">Streptomyces catenulae</name>
    <dbReference type="NCBI Taxonomy" id="66875"/>
    <lineage>
        <taxon>Bacteria</taxon>
        <taxon>Bacillati</taxon>
        <taxon>Actinomycetota</taxon>
        <taxon>Actinomycetes</taxon>
        <taxon>Kitasatosporales</taxon>
        <taxon>Streptomycetaceae</taxon>
        <taxon>Streptomyces</taxon>
    </lineage>
</organism>